<dbReference type="PROSITE" id="PS51257">
    <property type="entry name" value="PROKAR_LIPOPROTEIN"/>
    <property type="match status" value="1"/>
</dbReference>
<evidence type="ECO:0000313" key="2">
    <source>
        <dbReference type="EMBL" id="HAE93502.1"/>
    </source>
</evidence>
<dbReference type="RefSeq" id="WP_348763804.1">
    <property type="nucleotide sequence ID" value="NZ_CAXEMP010000328.1"/>
</dbReference>
<feature type="signal peptide" evidence="1">
    <location>
        <begin position="1"/>
        <end position="29"/>
    </location>
</feature>
<sequence>MTPARELQHVSSLALMAACLMACSQQAPSAASTNFDSCLITHMAAIAMLQDAADKDSTELRKAVIASQNELLRDDAIDKDELAQRTSVLMHAYSDAANVALAEAEATGTPMQTLSANAIACGKAVTA</sequence>
<comment type="caution">
    <text evidence="2">The sequence shown here is derived from an EMBL/GenBank/DDBJ whole genome shotgun (WGS) entry which is preliminary data.</text>
</comment>
<evidence type="ECO:0000313" key="3">
    <source>
        <dbReference type="Proteomes" id="UP000259173"/>
    </source>
</evidence>
<evidence type="ECO:0000256" key="1">
    <source>
        <dbReference type="SAM" id="SignalP"/>
    </source>
</evidence>
<dbReference type="Proteomes" id="UP000259173">
    <property type="component" value="Unassembled WGS sequence"/>
</dbReference>
<accession>A0A3B9KXR4</accession>
<keyword evidence="1" id="KW-0732">Signal</keyword>
<organism evidence="2 3">
    <name type="scientific">Hyphomonas atlantica</name>
    <dbReference type="NCBI Taxonomy" id="1280948"/>
    <lineage>
        <taxon>Bacteria</taxon>
        <taxon>Pseudomonadati</taxon>
        <taxon>Pseudomonadota</taxon>
        <taxon>Alphaproteobacteria</taxon>
        <taxon>Hyphomonadales</taxon>
        <taxon>Hyphomonadaceae</taxon>
        <taxon>Hyphomonas</taxon>
    </lineage>
</organism>
<dbReference type="AlphaFoldDB" id="A0A3B9KXR4"/>
<reference evidence="2 3" key="1">
    <citation type="journal article" date="2018" name="Nat. Biotechnol.">
        <title>A standardized bacterial taxonomy based on genome phylogeny substantially revises the tree of life.</title>
        <authorList>
            <person name="Parks D.H."/>
            <person name="Chuvochina M."/>
            <person name="Waite D.W."/>
            <person name="Rinke C."/>
            <person name="Skarshewski A."/>
            <person name="Chaumeil P.A."/>
            <person name="Hugenholtz P."/>
        </authorList>
    </citation>
    <scope>NUCLEOTIDE SEQUENCE [LARGE SCALE GENOMIC DNA]</scope>
    <source>
        <strain evidence="2">UBA8557</strain>
    </source>
</reference>
<protein>
    <submittedName>
        <fullName evidence="2">Uncharacterized protein</fullName>
    </submittedName>
</protein>
<feature type="chain" id="PRO_5017824019" evidence="1">
    <location>
        <begin position="30"/>
        <end position="127"/>
    </location>
</feature>
<gene>
    <name evidence="2" type="ORF">DCG65_03015</name>
</gene>
<dbReference type="EMBL" id="DMBR01000088">
    <property type="protein sequence ID" value="HAE93502.1"/>
    <property type="molecule type" value="Genomic_DNA"/>
</dbReference>
<proteinExistence type="predicted"/>
<name>A0A3B9KXR4_9PROT</name>